<dbReference type="PANTHER" id="PTHR30329">
    <property type="entry name" value="STATOR ELEMENT OF FLAGELLAR MOTOR COMPLEX"/>
    <property type="match status" value="1"/>
</dbReference>
<dbReference type="Proteomes" id="UP000034746">
    <property type="component" value="Unassembled WGS sequence"/>
</dbReference>
<evidence type="ECO:0000256" key="1">
    <source>
        <dbReference type="PROSITE-ProRule" id="PRU00473"/>
    </source>
</evidence>
<dbReference type="SUPFAM" id="SSF103088">
    <property type="entry name" value="OmpA-like"/>
    <property type="match status" value="1"/>
</dbReference>
<name>A0A0G0VG89_9BACT</name>
<evidence type="ECO:0000256" key="3">
    <source>
        <dbReference type="SAM" id="SignalP"/>
    </source>
</evidence>
<evidence type="ECO:0000256" key="2">
    <source>
        <dbReference type="SAM" id="MobiDB-lite"/>
    </source>
</evidence>
<feature type="non-terminal residue" evidence="5">
    <location>
        <position position="229"/>
    </location>
</feature>
<feature type="compositionally biased region" description="Low complexity" evidence="2">
    <location>
        <begin position="214"/>
        <end position="229"/>
    </location>
</feature>
<proteinExistence type="predicted"/>
<dbReference type="PANTHER" id="PTHR30329:SF21">
    <property type="entry name" value="LIPOPROTEIN YIAD-RELATED"/>
    <property type="match status" value="1"/>
</dbReference>
<evidence type="ECO:0000313" key="6">
    <source>
        <dbReference type="Proteomes" id="UP000034746"/>
    </source>
</evidence>
<accession>A0A0G0VG89</accession>
<dbReference type="EMBL" id="LCAU01000001">
    <property type="protein sequence ID" value="KKR98646.1"/>
    <property type="molecule type" value="Genomic_DNA"/>
</dbReference>
<protein>
    <submittedName>
        <fullName evidence="5">OmpA/MotB domain protein</fullName>
    </submittedName>
</protein>
<keyword evidence="3" id="KW-0732">Signal</keyword>
<dbReference type="PROSITE" id="PS51123">
    <property type="entry name" value="OMPA_2"/>
    <property type="match status" value="1"/>
</dbReference>
<evidence type="ECO:0000313" key="5">
    <source>
        <dbReference type="EMBL" id="KKR98646.1"/>
    </source>
</evidence>
<dbReference type="Gene3D" id="3.30.1330.60">
    <property type="entry name" value="OmpA-like domain"/>
    <property type="match status" value="1"/>
</dbReference>
<reference evidence="5 6" key="1">
    <citation type="journal article" date="2015" name="Nature">
        <title>rRNA introns, odd ribosomes, and small enigmatic genomes across a large radiation of phyla.</title>
        <authorList>
            <person name="Brown C.T."/>
            <person name="Hug L.A."/>
            <person name="Thomas B.C."/>
            <person name="Sharon I."/>
            <person name="Castelle C.J."/>
            <person name="Singh A."/>
            <person name="Wilkins M.J."/>
            <person name="Williams K.H."/>
            <person name="Banfield J.F."/>
        </authorList>
    </citation>
    <scope>NUCLEOTIDE SEQUENCE [LARGE SCALE GENOMIC DNA]</scope>
</reference>
<sequence>MKNIHVFAFLTVLFVTVHAGNTLAQTPSVDDEPKLRVVRISSIIYFEAGKASLTTSGANTLLNDVAPILREYPEMKTLVRGSASADGGDIINLNLSGQRAATVARFLENHGIPATQLEVVGTGENNAGLGPEYRTVKFYIDGGYYITQNGAQPPACEDPGARNGPFCVVHITKEGDVTVNKNKTVNIYPTRNGSDHGDGSGHLTGSAGEDEASSDQPGGDQPSSSGSNS</sequence>
<dbReference type="InterPro" id="IPR050330">
    <property type="entry name" value="Bact_OuterMem_StrucFunc"/>
</dbReference>
<keyword evidence="1" id="KW-0472">Membrane</keyword>
<dbReference type="GO" id="GO:0016020">
    <property type="term" value="C:membrane"/>
    <property type="evidence" value="ECO:0007669"/>
    <property type="project" value="UniProtKB-UniRule"/>
</dbReference>
<dbReference type="CDD" id="cd07185">
    <property type="entry name" value="OmpA_C-like"/>
    <property type="match status" value="1"/>
</dbReference>
<organism evidence="5 6">
    <name type="scientific">Candidatus Uhrbacteria bacterium GW2011_GWF2_41_16</name>
    <dbReference type="NCBI Taxonomy" id="1618997"/>
    <lineage>
        <taxon>Bacteria</taxon>
        <taxon>Candidatus Uhriibacteriota</taxon>
    </lineage>
</organism>
<feature type="region of interest" description="Disordered" evidence="2">
    <location>
        <begin position="186"/>
        <end position="229"/>
    </location>
</feature>
<evidence type="ECO:0000259" key="4">
    <source>
        <dbReference type="PROSITE" id="PS51123"/>
    </source>
</evidence>
<dbReference type="Pfam" id="PF00691">
    <property type="entry name" value="OmpA"/>
    <property type="match status" value="1"/>
</dbReference>
<comment type="caution">
    <text evidence="5">The sequence shown here is derived from an EMBL/GenBank/DDBJ whole genome shotgun (WGS) entry which is preliminary data.</text>
</comment>
<feature type="chain" id="PRO_5002535000" evidence="3">
    <location>
        <begin position="20"/>
        <end position="229"/>
    </location>
</feature>
<feature type="signal peptide" evidence="3">
    <location>
        <begin position="1"/>
        <end position="19"/>
    </location>
</feature>
<dbReference type="AlphaFoldDB" id="A0A0G0VG89"/>
<feature type="domain" description="OmpA-like" evidence="4">
    <location>
        <begin position="33"/>
        <end position="183"/>
    </location>
</feature>
<dbReference type="InterPro" id="IPR006665">
    <property type="entry name" value="OmpA-like"/>
</dbReference>
<dbReference type="InterPro" id="IPR036737">
    <property type="entry name" value="OmpA-like_sf"/>
</dbReference>
<gene>
    <name evidence="5" type="ORF">UU48_C0001G0001</name>
</gene>